<comment type="caution">
    <text evidence="1">The sequence shown here is derived from an EMBL/GenBank/DDBJ whole genome shotgun (WGS) entry which is preliminary data.</text>
</comment>
<reference evidence="1 2" key="1">
    <citation type="journal article" date="2015" name="Nature">
        <title>rRNA introns, odd ribosomes, and small enigmatic genomes across a large radiation of phyla.</title>
        <authorList>
            <person name="Brown C.T."/>
            <person name="Hug L.A."/>
            <person name="Thomas B.C."/>
            <person name="Sharon I."/>
            <person name="Castelle C.J."/>
            <person name="Singh A."/>
            <person name="Wilkins M.J."/>
            <person name="Williams K.H."/>
            <person name="Banfield J.F."/>
        </authorList>
    </citation>
    <scope>NUCLEOTIDE SEQUENCE [LARGE SCALE GENOMIC DNA]</scope>
</reference>
<dbReference type="AlphaFoldDB" id="A0A0G1Y0V6"/>
<sequence length="55" mass="6154">MKIVLIKDDGTIIATLQGKALDYIKRAILVYLQDNRANISSSTIASEIRDFMGRI</sequence>
<dbReference type="Proteomes" id="UP000034290">
    <property type="component" value="Unassembled WGS sequence"/>
</dbReference>
<gene>
    <name evidence="1" type="ORF">UY81_C0004G0002</name>
</gene>
<accession>A0A0G1Y0V6</accession>
<protein>
    <submittedName>
        <fullName evidence="1">Uncharacterized protein</fullName>
    </submittedName>
</protein>
<organism evidence="1 2">
    <name type="scientific">Candidatus Giovannonibacteria bacterium GW2011_GWA2_53_7</name>
    <dbReference type="NCBI Taxonomy" id="1618650"/>
    <lineage>
        <taxon>Bacteria</taxon>
        <taxon>Candidatus Giovannoniibacteriota</taxon>
    </lineage>
</organism>
<name>A0A0G1Y0V6_9BACT</name>
<proteinExistence type="predicted"/>
<evidence type="ECO:0000313" key="2">
    <source>
        <dbReference type="Proteomes" id="UP000034290"/>
    </source>
</evidence>
<evidence type="ECO:0000313" key="1">
    <source>
        <dbReference type="EMBL" id="KKW37073.1"/>
    </source>
</evidence>
<dbReference type="EMBL" id="LCRM01000004">
    <property type="protein sequence ID" value="KKW37073.1"/>
    <property type="molecule type" value="Genomic_DNA"/>
</dbReference>